<gene>
    <name evidence="1" type="ORF">CRG98_010915</name>
</gene>
<name>A0A2I0KJE3_PUNGR</name>
<dbReference type="Pfam" id="PF02458">
    <property type="entry name" value="Transferase"/>
    <property type="match status" value="1"/>
</dbReference>
<sequence>MTVKKSPPVLVTPESETLDGFCFLTSSKTMTDVLKQSLAKVLVHYYPLSGSMTVDPQDRFIVGLTEKGVPFMEAIACLATSGCPTRTRHGI</sequence>
<dbReference type="AlphaFoldDB" id="A0A2I0KJE3"/>
<keyword evidence="2" id="KW-1185">Reference proteome</keyword>
<dbReference type="EMBL" id="PGOL01000545">
    <property type="protein sequence ID" value="PKI68635.1"/>
    <property type="molecule type" value="Genomic_DNA"/>
</dbReference>
<proteinExistence type="predicted"/>
<evidence type="ECO:0000313" key="1">
    <source>
        <dbReference type="EMBL" id="PKI68635.1"/>
    </source>
</evidence>
<comment type="caution">
    <text evidence="1">The sequence shown here is derived from an EMBL/GenBank/DDBJ whole genome shotgun (WGS) entry which is preliminary data.</text>
</comment>
<evidence type="ECO:0000313" key="2">
    <source>
        <dbReference type="Proteomes" id="UP000233551"/>
    </source>
</evidence>
<dbReference type="Proteomes" id="UP000233551">
    <property type="component" value="Unassembled WGS sequence"/>
</dbReference>
<accession>A0A2I0KJE3</accession>
<protein>
    <submittedName>
        <fullName evidence="1">Uncharacterized protein</fullName>
    </submittedName>
</protein>
<dbReference type="STRING" id="22663.A0A2I0KJE3"/>
<dbReference type="Gene3D" id="3.30.559.10">
    <property type="entry name" value="Chloramphenicol acetyltransferase-like domain"/>
    <property type="match status" value="1"/>
</dbReference>
<reference evidence="1 2" key="1">
    <citation type="submission" date="2017-11" db="EMBL/GenBank/DDBJ databases">
        <title>De-novo sequencing of pomegranate (Punica granatum L.) genome.</title>
        <authorList>
            <person name="Akparov Z."/>
            <person name="Amiraslanov A."/>
            <person name="Hajiyeva S."/>
            <person name="Abbasov M."/>
            <person name="Kaur K."/>
            <person name="Hamwieh A."/>
            <person name="Solovyev V."/>
            <person name="Salamov A."/>
            <person name="Braich B."/>
            <person name="Kosarev P."/>
            <person name="Mahmoud A."/>
            <person name="Hajiyev E."/>
            <person name="Babayeva S."/>
            <person name="Izzatullayeva V."/>
            <person name="Mammadov A."/>
            <person name="Mammadov A."/>
            <person name="Sharifova S."/>
            <person name="Ojaghi J."/>
            <person name="Eynullazada K."/>
            <person name="Bayramov B."/>
            <person name="Abdulazimova A."/>
            <person name="Shahmuradov I."/>
        </authorList>
    </citation>
    <scope>NUCLEOTIDE SEQUENCE [LARGE SCALE GENOMIC DNA]</scope>
    <source>
        <strain evidence="2">cv. AG2017</strain>
        <tissue evidence="1">Leaf</tissue>
    </source>
</reference>
<dbReference type="InterPro" id="IPR023213">
    <property type="entry name" value="CAT-like_dom_sf"/>
</dbReference>
<organism evidence="1 2">
    <name type="scientific">Punica granatum</name>
    <name type="common">Pomegranate</name>
    <dbReference type="NCBI Taxonomy" id="22663"/>
    <lineage>
        <taxon>Eukaryota</taxon>
        <taxon>Viridiplantae</taxon>
        <taxon>Streptophyta</taxon>
        <taxon>Embryophyta</taxon>
        <taxon>Tracheophyta</taxon>
        <taxon>Spermatophyta</taxon>
        <taxon>Magnoliopsida</taxon>
        <taxon>eudicotyledons</taxon>
        <taxon>Gunneridae</taxon>
        <taxon>Pentapetalae</taxon>
        <taxon>rosids</taxon>
        <taxon>malvids</taxon>
        <taxon>Myrtales</taxon>
        <taxon>Lythraceae</taxon>
        <taxon>Punica</taxon>
    </lineage>
</organism>